<evidence type="ECO:0000256" key="2">
    <source>
        <dbReference type="ARBA" id="ARBA00023315"/>
    </source>
</evidence>
<accession>A0ABP5D865</accession>
<evidence type="ECO:0000313" key="5">
    <source>
        <dbReference type="EMBL" id="GAA1975634.1"/>
    </source>
</evidence>
<protein>
    <recommendedName>
        <fullName evidence="4">Phospholipid/glycerol acyltransferase domain-containing protein</fullName>
    </recommendedName>
</protein>
<reference evidence="6" key="1">
    <citation type="journal article" date="2019" name="Int. J. Syst. Evol. Microbiol.">
        <title>The Global Catalogue of Microorganisms (GCM) 10K type strain sequencing project: providing services to taxonomists for standard genome sequencing and annotation.</title>
        <authorList>
            <consortium name="The Broad Institute Genomics Platform"/>
            <consortium name="The Broad Institute Genome Sequencing Center for Infectious Disease"/>
            <person name="Wu L."/>
            <person name="Ma J."/>
        </authorList>
    </citation>
    <scope>NUCLEOTIDE SEQUENCE [LARGE SCALE GENOMIC DNA]</scope>
    <source>
        <strain evidence="6">JCM 15309</strain>
    </source>
</reference>
<feature type="domain" description="Phospholipid/glycerol acyltransferase" evidence="4">
    <location>
        <begin position="57"/>
        <end position="167"/>
    </location>
</feature>
<keyword evidence="6" id="KW-1185">Reference proteome</keyword>
<feature type="region of interest" description="Disordered" evidence="3">
    <location>
        <begin position="230"/>
        <end position="264"/>
    </location>
</feature>
<keyword evidence="2" id="KW-0012">Acyltransferase</keyword>
<dbReference type="InterPro" id="IPR002123">
    <property type="entry name" value="Plipid/glycerol_acylTrfase"/>
</dbReference>
<dbReference type="SUPFAM" id="SSF69593">
    <property type="entry name" value="Glycerol-3-phosphate (1)-acyltransferase"/>
    <property type="match status" value="1"/>
</dbReference>
<evidence type="ECO:0000256" key="1">
    <source>
        <dbReference type="ARBA" id="ARBA00022679"/>
    </source>
</evidence>
<dbReference type="PANTHER" id="PTHR10434">
    <property type="entry name" value="1-ACYL-SN-GLYCEROL-3-PHOSPHATE ACYLTRANSFERASE"/>
    <property type="match status" value="1"/>
</dbReference>
<evidence type="ECO:0000256" key="3">
    <source>
        <dbReference type="SAM" id="MobiDB-lite"/>
    </source>
</evidence>
<dbReference type="Proteomes" id="UP001500571">
    <property type="component" value="Unassembled WGS sequence"/>
</dbReference>
<dbReference type="EMBL" id="BAAAPB010000005">
    <property type="protein sequence ID" value="GAA1975634.1"/>
    <property type="molecule type" value="Genomic_DNA"/>
</dbReference>
<dbReference type="PANTHER" id="PTHR10434:SF11">
    <property type="entry name" value="1-ACYL-SN-GLYCEROL-3-PHOSPHATE ACYLTRANSFERASE"/>
    <property type="match status" value="1"/>
</dbReference>
<organism evidence="5 6">
    <name type="scientific">Nocardioides panacihumi</name>
    <dbReference type="NCBI Taxonomy" id="400774"/>
    <lineage>
        <taxon>Bacteria</taxon>
        <taxon>Bacillati</taxon>
        <taxon>Actinomycetota</taxon>
        <taxon>Actinomycetes</taxon>
        <taxon>Propionibacteriales</taxon>
        <taxon>Nocardioidaceae</taxon>
        <taxon>Nocardioides</taxon>
    </lineage>
</organism>
<evidence type="ECO:0000259" key="4">
    <source>
        <dbReference type="SMART" id="SM00563"/>
    </source>
</evidence>
<evidence type="ECO:0000313" key="6">
    <source>
        <dbReference type="Proteomes" id="UP001500571"/>
    </source>
</evidence>
<comment type="caution">
    <text evidence="5">The sequence shown here is derived from an EMBL/GenBank/DDBJ whole genome shotgun (WGS) entry which is preliminary data.</text>
</comment>
<keyword evidence="1" id="KW-0808">Transferase</keyword>
<dbReference type="CDD" id="cd07989">
    <property type="entry name" value="LPLAT_AGPAT-like"/>
    <property type="match status" value="1"/>
</dbReference>
<name>A0ABP5D865_9ACTN</name>
<feature type="compositionally biased region" description="Basic and acidic residues" evidence="3">
    <location>
        <begin position="239"/>
        <end position="264"/>
    </location>
</feature>
<gene>
    <name evidence="5" type="ORF">GCM10009798_41130</name>
</gene>
<sequence>MNARPDGRDLPRTDGVRHPPRYLLHNPLLRSLARRRLSRQYDVRVTGAEHLPRRGPVVVAANHIGWLDGPLLGIVLPRPVHAWTKDDMFTGRTGTFLAQAGQIPIDRFHPDPRAVKAALRVLRAGNAVGIFPEGNRGDGEVRRFHRGAAYLALASGAPVVPVALFGTRLPGGALDSRPPAGSRIDVVVGAPVPVECQPWPRTREQVEALSRLLQGRLRDHVDAVRVATGLELPGPMPATEREPDPATAINDEHTARSRTEEHHD</sequence>
<dbReference type="RefSeq" id="WP_344048158.1">
    <property type="nucleotide sequence ID" value="NZ_BAAAPB010000005.1"/>
</dbReference>
<proteinExistence type="predicted"/>
<dbReference type="Pfam" id="PF01553">
    <property type="entry name" value="Acyltransferase"/>
    <property type="match status" value="1"/>
</dbReference>
<dbReference type="SMART" id="SM00563">
    <property type="entry name" value="PlsC"/>
    <property type="match status" value="1"/>
</dbReference>